<dbReference type="InParanoid" id="A0A152A742"/>
<dbReference type="EMBL" id="LODT01000004">
    <property type="protein sequence ID" value="KYR02062.1"/>
    <property type="molecule type" value="Genomic_DNA"/>
</dbReference>
<name>A0A152A742_TIELA</name>
<dbReference type="Proteomes" id="UP000076078">
    <property type="component" value="Unassembled WGS sequence"/>
</dbReference>
<proteinExistence type="predicted"/>
<evidence type="ECO:0000313" key="1">
    <source>
        <dbReference type="EMBL" id="KYR02062.1"/>
    </source>
</evidence>
<comment type="caution">
    <text evidence="1">The sequence shown here is derived from an EMBL/GenBank/DDBJ whole genome shotgun (WGS) entry which is preliminary data.</text>
</comment>
<gene>
    <name evidence="1" type="ORF">DLAC_11452</name>
</gene>
<keyword evidence="2" id="KW-1185">Reference proteome</keyword>
<accession>A0A152A742</accession>
<protein>
    <submittedName>
        <fullName evidence="1">Uncharacterized protein</fullName>
    </submittedName>
</protein>
<dbReference type="OrthoDB" id="23600at2759"/>
<dbReference type="AlphaFoldDB" id="A0A152A742"/>
<sequence>MSQTNNLVASISNTNQLVNETKALESRFKILEDRLKSLELTQNAKTVREAMRSLEGWIAVNIVGSKTYVKNNRLYTIPLLENSTYKTQLELKYSVQFRNTLLMLIDIGDQSVHTRIYTKDELLAAIEDDDDNDVNKKNQNLSCLSIRILLQTI</sequence>
<evidence type="ECO:0000313" key="2">
    <source>
        <dbReference type="Proteomes" id="UP000076078"/>
    </source>
</evidence>
<organism evidence="1 2">
    <name type="scientific">Tieghemostelium lacteum</name>
    <name type="common">Slime mold</name>
    <name type="synonym">Dictyostelium lacteum</name>
    <dbReference type="NCBI Taxonomy" id="361077"/>
    <lineage>
        <taxon>Eukaryota</taxon>
        <taxon>Amoebozoa</taxon>
        <taxon>Evosea</taxon>
        <taxon>Eumycetozoa</taxon>
        <taxon>Dictyostelia</taxon>
        <taxon>Dictyosteliales</taxon>
        <taxon>Raperosteliaceae</taxon>
        <taxon>Tieghemostelium</taxon>
    </lineage>
</organism>
<reference evidence="1 2" key="1">
    <citation type="submission" date="2015-12" db="EMBL/GenBank/DDBJ databases">
        <title>Dictyostelia acquired genes for synthesis and detection of signals that induce cell-type specialization by lateral gene transfer from prokaryotes.</title>
        <authorList>
            <person name="Gloeckner G."/>
            <person name="Schaap P."/>
        </authorList>
    </citation>
    <scope>NUCLEOTIDE SEQUENCE [LARGE SCALE GENOMIC DNA]</scope>
    <source>
        <strain evidence="1 2">TK</strain>
    </source>
</reference>